<accession>A0ABR8JTI2</accession>
<protein>
    <submittedName>
        <fullName evidence="2">Uncharacterized protein</fullName>
    </submittedName>
</protein>
<comment type="caution">
    <text evidence="2">The sequence shown here is derived from an EMBL/GenBank/DDBJ whole genome shotgun (WGS) entry which is preliminary data.</text>
</comment>
<feature type="transmembrane region" description="Helical" evidence="1">
    <location>
        <begin position="196"/>
        <end position="216"/>
    </location>
</feature>
<keyword evidence="1" id="KW-0812">Transmembrane</keyword>
<keyword evidence="3" id="KW-1185">Reference proteome</keyword>
<dbReference type="Proteomes" id="UP000606003">
    <property type="component" value="Unassembled WGS sequence"/>
</dbReference>
<evidence type="ECO:0000313" key="3">
    <source>
        <dbReference type="Proteomes" id="UP000606003"/>
    </source>
</evidence>
<evidence type="ECO:0000256" key="1">
    <source>
        <dbReference type="SAM" id="Phobius"/>
    </source>
</evidence>
<organism evidence="2 3">
    <name type="scientific">Hymenobacter armeniacus</name>
    <dbReference type="NCBI Taxonomy" id="2771358"/>
    <lineage>
        <taxon>Bacteria</taxon>
        <taxon>Pseudomonadati</taxon>
        <taxon>Bacteroidota</taxon>
        <taxon>Cytophagia</taxon>
        <taxon>Cytophagales</taxon>
        <taxon>Hymenobacteraceae</taxon>
        <taxon>Hymenobacter</taxon>
    </lineage>
</organism>
<feature type="transmembrane region" description="Helical" evidence="1">
    <location>
        <begin position="12"/>
        <end position="32"/>
    </location>
</feature>
<gene>
    <name evidence="2" type="ORF">IC234_08100</name>
</gene>
<feature type="transmembrane region" description="Helical" evidence="1">
    <location>
        <begin position="159"/>
        <end position="184"/>
    </location>
</feature>
<dbReference type="EMBL" id="JACXAC010000002">
    <property type="protein sequence ID" value="MBD2722088.1"/>
    <property type="molecule type" value="Genomic_DNA"/>
</dbReference>
<feature type="transmembrane region" description="Helical" evidence="1">
    <location>
        <begin position="97"/>
        <end position="117"/>
    </location>
</feature>
<keyword evidence="1" id="KW-1133">Transmembrane helix</keyword>
<sequence length="220" mass="25279">MADLLHLSLQQIILRVSPVPVVAAAFVGLVRFRYLPLNLRYLTALMWFILPLELVGLVMMLYHQNNLFLMPVCAIGEFWLLAVVYDKTLASAAFTRSLPWLVGGFAAYVLFDSLHVTDGLWKFRPGQQVLQSVLVLGLVGLYFRKLLHELHVQQLKREPMFWVSAGLTIYCLGYLQIALFSNFLLRYSHGLNMNVWMVHSLLFITLYCCYSLALWLPPKK</sequence>
<reference evidence="2 3" key="1">
    <citation type="submission" date="2020-09" db="EMBL/GenBank/DDBJ databases">
        <authorList>
            <person name="Kim M.K."/>
        </authorList>
    </citation>
    <scope>NUCLEOTIDE SEQUENCE [LARGE SCALE GENOMIC DNA]</scope>
    <source>
        <strain evidence="2 3">BT189</strain>
    </source>
</reference>
<feature type="transmembrane region" description="Helical" evidence="1">
    <location>
        <begin position="129"/>
        <end position="147"/>
    </location>
</feature>
<name>A0ABR8JTI2_9BACT</name>
<feature type="transmembrane region" description="Helical" evidence="1">
    <location>
        <begin position="68"/>
        <end position="85"/>
    </location>
</feature>
<evidence type="ECO:0000313" key="2">
    <source>
        <dbReference type="EMBL" id="MBD2722088.1"/>
    </source>
</evidence>
<feature type="transmembrane region" description="Helical" evidence="1">
    <location>
        <begin position="44"/>
        <end position="62"/>
    </location>
</feature>
<proteinExistence type="predicted"/>
<keyword evidence="1" id="KW-0472">Membrane</keyword>
<dbReference type="RefSeq" id="WP_190923341.1">
    <property type="nucleotide sequence ID" value="NZ_JACXAC010000002.1"/>
</dbReference>